<dbReference type="Pfam" id="PF04123">
    <property type="entry name" value="DUF373"/>
    <property type="match status" value="1"/>
</dbReference>
<evidence type="ECO:0000313" key="3">
    <source>
        <dbReference type="Proteomes" id="UP000019483"/>
    </source>
</evidence>
<comment type="caution">
    <text evidence="2">The sequence shown here is derived from an EMBL/GenBank/DDBJ whole genome shotgun (WGS) entry which is preliminary data.</text>
</comment>
<evidence type="ECO:0000256" key="1">
    <source>
        <dbReference type="SAM" id="Phobius"/>
    </source>
</evidence>
<feature type="transmembrane region" description="Helical" evidence="1">
    <location>
        <begin position="218"/>
        <end position="238"/>
    </location>
</feature>
<feature type="transmembrane region" description="Helical" evidence="1">
    <location>
        <begin position="250"/>
        <end position="277"/>
    </location>
</feature>
<dbReference type="PANTHER" id="PTHR38815">
    <property type="entry name" value="HYPOTHETICAL MEMBRANE PROTEIN, CONSERVED, DUF373 FAMILY"/>
    <property type="match status" value="1"/>
</dbReference>
<dbReference type="PANTHER" id="PTHR38815:SF1">
    <property type="entry name" value="DUF373 FAMILY PROTEIN"/>
    <property type="match status" value="1"/>
</dbReference>
<feature type="transmembrane region" description="Helical" evidence="1">
    <location>
        <begin position="337"/>
        <end position="356"/>
    </location>
</feature>
<organism evidence="2 3">
    <name type="scientific">Methanolobus tindarius DSM 2278</name>
    <dbReference type="NCBI Taxonomy" id="1090322"/>
    <lineage>
        <taxon>Archaea</taxon>
        <taxon>Methanobacteriati</taxon>
        <taxon>Methanobacteriota</taxon>
        <taxon>Stenosarchaea group</taxon>
        <taxon>Methanomicrobia</taxon>
        <taxon>Methanosarcinales</taxon>
        <taxon>Methanosarcinaceae</taxon>
        <taxon>Methanolobus</taxon>
    </lineage>
</organism>
<dbReference type="STRING" id="1090322.MettiDRAFT_0019"/>
<feature type="transmembrane region" description="Helical" evidence="1">
    <location>
        <begin position="158"/>
        <end position="175"/>
    </location>
</feature>
<dbReference type="InterPro" id="IPR007254">
    <property type="entry name" value="DUF373"/>
</dbReference>
<feature type="transmembrane region" description="Helical" evidence="1">
    <location>
        <begin position="181"/>
        <end position="198"/>
    </location>
</feature>
<sequence length="367" mass="40457">MQTLVICIDRDNDLGDKANVLAPLIGREANIEAAVKLATADPEDSDTNTIFGGVKILDELLAKGVDAEIITLAGDRNIGIISDQKIANQLDMLLKKFPAESAIFVSDGAEDETLIPIVQSRMKIDSVRRIVVMQSANLESTYYIIKHAFNDPKISQTFFVPVGLAALIYAFFLLIDYSQGAIIGILAAVGLYMLYRGFSDTVDFYWEKLKDSFYSGRLTFFTYATAALLVLIASLVGLMNVWSLYTSQGIWYYGIIPLITSFINSTIWIYVLAILFADAGKIIDSKQHSEPTARYMSPAFFVTSLGFLLWGATRYLISINPVMGGTETGLQDGLQIFVYSIVFAIVLALAGIRVSSKPREQGKKSKR</sequence>
<keyword evidence="1" id="KW-1133">Transmembrane helix</keyword>
<gene>
    <name evidence="2" type="ORF">MettiDRAFT_0019</name>
</gene>
<dbReference type="EMBL" id="AZAJ01000001">
    <property type="protein sequence ID" value="ETA66621.1"/>
    <property type="molecule type" value="Genomic_DNA"/>
</dbReference>
<dbReference type="RefSeq" id="WP_023843758.1">
    <property type="nucleotide sequence ID" value="NZ_AZAJ01000001.1"/>
</dbReference>
<feature type="transmembrane region" description="Helical" evidence="1">
    <location>
        <begin position="298"/>
        <end position="317"/>
    </location>
</feature>
<dbReference type="OrthoDB" id="31282at2157"/>
<proteinExistence type="predicted"/>
<keyword evidence="1" id="KW-0812">Transmembrane</keyword>
<dbReference type="AlphaFoldDB" id="W9DT83"/>
<dbReference type="Proteomes" id="UP000019483">
    <property type="component" value="Unassembled WGS sequence"/>
</dbReference>
<protein>
    <submittedName>
        <fullName evidence="2">Putative membrane protein</fullName>
    </submittedName>
</protein>
<keyword evidence="1" id="KW-0472">Membrane</keyword>
<accession>W9DT83</accession>
<reference evidence="2 3" key="1">
    <citation type="submission" date="2013-08" db="EMBL/GenBank/DDBJ databases">
        <authorList>
            <consortium name="DOE Joint Genome Institute"/>
            <person name="Eisen J."/>
            <person name="Huntemann M."/>
            <person name="Han J."/>
            <person name="Chen A."/>
            <person name="Kyrpides N."/>
            <person name="Mavromatis K."/>
            <person name="Markowitz V."/>
            <person name="Palaniappan K."/>
            <person name="Ivanova N."/>
            <person name="Schaumberg A."/>
            <person name="Pati A."/>
            <person name="Liolios K."/>
            <person name="Nordberg H.P."/>
            <person name="Cantor M.N."/>
            <person name="Hua S.X."/>
            <person name="Woyke T."/>
        </authorList>
    </citation>
    <scope>NUCLEOTIDE SEQUENCE [LARGE SCALE GENOMIC DNA]</scope>
    <source>
        <strain evidence="2 3">DSM 2278</strain>
    </source>
</reference>
<keyword evidence="3" id="KW-1185">Reference proteome</keyword>
<name>W9DT83_METTI</name>
<evidence type="ECO:0000313" key="2">
    <source>
        <dbReference type="EMBL" id="ETA66621.1"/>
    </source>
</evidence>